<keyword evidence="2" id="KW-1185">Reference proteome</keyword>
<proteinExistence type="predicted"/>
<gene>
    <name evidence="1" type="ORF">ISN44_As05g024660</name>
</gene>
<dbReference type="OrthoDB" id="10658080at2759"/>
<comment type="caution">
    <text evidence="1">The sequence shown here is derived from an EMBL/GenBank/DDBJ whole genome shotgun (WGS) entry which is preliminary data.</text>
</comment>
<evidence type="ECO:0000313" key="2">
    <source>
        <dbReference type="Proteomes" id="UP000694251"/>
    </source>
</evidence>
<protein>
    <submittedName>
        <fullName evidence="1">Uncharacterized protein</fullName>
    </submittedName>
</protein>
<dbReference type="Proteomes" id="UP000694251">
    <property type="component" value="Chromosome 5"/>
</dbReference>
<sequence>MVSLNPQKQTFWTMTFQMAYGWTVGDDDAERVLGPITSQLVSFMKLILCQDIWSSLVCLKDLLKYGKKLSSKDAKVEIITKVMLFVFILKKVAKPRFSRKTLVWKPWYHYVYVSELYLNTSDLQLRFAKRNFSHKMLHANRNEEKSNMKLDNNRSYDRLASKTTLRKASLISLLLYFS</sequence>
<organism evidence="1 2">
    <name type="scientific">Arabidopsis suecica</name>
    <name type="common">Swedish thale-cress</name>
    <name type="synonym">Cardaminopsis suecica</name>
    <dbReference type="NCBI Taxonomy" id="45249"/>
    <lineage>
        <taxon>Eukaryota</taxon>
        <taxon>Viridiplantae</taxon>
        <taxon>Streptophyta</taxon>
        <taxon>Embryophyta</taxon>
        <taxon>Tracheophyta</taxon>
        <taxon>Spermatophyta</taxon>
        <taxon>Magnoliopsida</taxon>
        <taxon>eudicotyledons</taxon>
        <taxon>Gunneridae</taxon>
        <taxon>Pentapetalae</taxon>
        <taxon>rosids</taxon>
        <taxon>malvids</taxon>
        <taxon>Brassicales</taxon>
        <taxon>Brassicaceae</taxon>
        <taxon>Camelineae</taxon>
        <taxon>Arabidopsis</taxon>
    </lineage>
</organism>
<evidence type="ECO:0000313" key="1">
    <source>
        <dbReference type="EMBL" id="KAG7610457.1"/>
    </source>
</evidence>
<dbReference type="AlphaFoldDB" id="A0A8T2DFZ2"/>
<name>A0A8T2DFZ2_ARASU</name>
<accession>A0A8T2DFZ2</accession>
<dbReference type="EMBL" id="JAEFBJ010000005">
    <property type="protein sequence ID" value="KAG7610457.1"/>
    <property type="molecule type" value="Genomic_DNA"/>
</dbReference>
<reference evidence="1 2" key="1">
    <citation type="submission" date="2020-12" db="EMBL/GenBank/DDBJ databases">
        <title>Concerted genomic and epigenomic changes stabilize Arabidopsis allopolyploids.</title>
        <authorList>
            <person name="Chen Z."/>
        </authorList>
    </citation>
    <scope>NUCLEOTIDE SEQUENCE [LARGE SCALE GENOMIC DNA]</scope>
    <source>
        <strain evidence="1">As9502</strain>
        <tissue evidence="1">Leaf</tissue>
    </source>
</reference>